<dbReference type="PATRIC" id="fig|429727.3.peg.1268"/>
<feature type="domain" description="DUF1206" evidence="2">
    <location>
        <begin position="12"/>
        <end position="73"/>
    </location>
</feature>
<keyword evidence="4" id="KW-1185">Reference proteome</keyword>
<accession>A0A0F5FKZ9</accession>
<keyword evidence="1" id="KW-0812">Transmembrane</keyword>
<gene>
    <name evidence="3" type="ORF">VE26_06115</name>
</gene>
<dbReference type="AlphaFoldDB" id="A0A0F5FKZ9"/>
<evidence type="ECO:0000313" key="4">
    <source>
        <dbReference type="Proteomes" id="UP000033649"/>
    </source>
</evidence>
<dbReference type="InterPro" id="IPR009597">
    <property type="entry name" value="DUF1206"/>
</dbReference>
<proteinExistence type="predicted"/>
<dbReference type="Proteomes" id="UP000033649">
    <property type="component" value="Unassembled WGS sequence"/>
</dbReference>
<comment type="caution">
    <text evidence="3">The sequence shown here is derived from an EMBL/GenBank/DDBJ whole genome shotgun (WGS) entry which is preliminary data.</text>
</comment>
<evidence type="ECO:0000256" key="1">
    <source>
        <dbReference type="SAM" id="Phobius"/>
    </source>
</evidence>
<reference evidence="3 4" key="1">
    <citation type="submission" date="2015-03" db="EMBL/GenBank/DDBJ databases">
        <authorList>
            <person name="Hassan Y."/>
            <person name="Lepp D."/>
            <person name="Li X.-Z."/>
            <person name="Zhou T."/>
        </authorList>
    </citation>
    <scope>NUCLEOTIDE SEQUENCE [LARGE SCALE GENOMIC DNA]</scope>
    <source>
        <strain evidence="3 4">IPL18</strain>
    </source>
</reference>
<dbReference type="STRING" id="429727.VE26_06115"/>
<feature type="transmembrane region" description="Helical" evidence="1">
    <location>
        <begin position="12"/>
        <end position="32"/>
    </location>
</feature>
<keyword evidence="1" id="KW-0472">Membrane</keyword>
<dbReference type="Pfam" id="PF06724">
    <property type="entry name" value="DUF1206"/>
    <property type="match status" value="3"/>
</dbReference>
<feature type="transmembrane region" description="Helical" evidence="1">
    <location>
        <begin position="138"/>
        <end position="156"/>
    </location>
</feature>
<feature type="transmembrane region" description="Helical" evidence="1">
    <location>
        <begin position="52"/>
        <end position="70"/>
    </location>
</feature>
<name>A0A0F5FKZ9_9HYPH</name>
<evidence type="ECO:0000259" key="2">
    <source>
        <dbReference type="Pfam" id="PF06724"/>
    </source>
</evidence>
<feature type="domain" description="DUF1206" evidence="2">
    <location>
        <begin position="93"/>
        <end position="160"/>
    </location>
</feature>
<evidence type="ECO:0000313" key="3">
    <source>
        <dbReference type="EMBL" id="KKB09488.1"/>
    </source>
</evidence>
<feature type="domain" description="DUF1206" evidence="2">
    <location>
        <begin position="183"/>
        <end position="252"/>
    </location>
</feature>
<dbReference type="RefSeq" id="WP_046104182.1">
    <property type="nucleotide sequence ID" value="NZ_JZEY01000054.1"/>
</dbReference>
<sequence length="274" mass="28292">MHNKFELLARWGYAARGIVYAILGSLALFGAGAEASTDGALSTVLSQPFGRILLGLVAIGLIGHVLWRLAQSILNADHVDNDIKGIVARIASFSSAIVNGILAMTAASLALGTGGSDSGSGGEQGAAAMLLGQPFGEFLVGLVGLVLICAGAVQAWRGISRKYQERIKLPAAHENLLHPICVVGLAARGLLLAITGGFFAYAAMTFDPDQAGGISAALDWVHALPFGVYLYAFAAGGLIAFGAYSVIQARYRILDAPDTGDIRRTASKIPGISA</sequence>
<keyword evidence="1" id="KW-1133">Transmembrane helix</keyword>
<feature type="transmembrane region" description="Helical" evidence="1">
    <location>
        <begin position="223"/>
        <end position="247"/>
    </location>
</feature>
<feature type="transmembrane region" description="Helical" evidence="1">
    <location>
        <begin position="176"/>
        <end position="203"/>
    </location>
</feature>
<dbReference type="OrthoDB" id="5702018at2"/>
<dbReference type="EMBL" id="JZEY01000054">
    <property type="protein sequence ID" value="KKB09488.1"/>
    <property type="molecule type" value="Genomic_DNA"/>
</dbReference>
<feature type="transmembrane region" description="Helical" evidence="1">
    <location>
        <begin position="90"/>
        <end position="111"/>
    </location>
</feature>
<organism evidence="3 4">
    <name type="scientific">Devosia chinhatensis</name>
    <dbReference type="NCBI Taxonomy" id="429727"/>
    <lineage>
        <taxon>Bacteria</taxon>
        <taxon>Pseudomonadati</taxon>
        <taxon>Pseudomonadota</taxon>
        <taxon>Alphaproteobacteria</taxon>
        <taxon>Hyphomicrobiales</taxon>
        <taxon>Devosiaceae</taxon>
        <taxon>Devosia</taxon>
    </lineage>
</organism>
<protein>
    <recommendedName>
        <fullName evidence="2">DUF1206 domain-containing protein</fullName>
    </recommendedName>
</protein>